<dbReference type="RefSeq" id="WP_157343137.1">
    <property type="nucleotide sequence ID" value="NZ_WSEK01000004.1"/>
</dbReference>
<reference evidence="1 2" key="1">
    <citation type="submission" date="2019-12" db="EMBL/GenBank/DDBJ databases">
        <authorList>
            <person name="Huq M.A."/>
        </authorList>
    </citation>
    <scope>NUCLEOTIDE SEQUENCE [LARGE SCALE GENOMIC DNA]</scope>
    <source>
        <strain evidence="1 2">MAH-18</strain>
    </source>
</reference>
<sequence length="464" mass="46907">MTTADPRGPRIIEVTGGSAGLAARYDAVGAMAGDFETAAARLLELAGHDTAAAADGDLLGTAALAPVTFAEAQAALAAAGGTLVSAAASWETDALLVRAALQGLRASDALADAAIDELDRRLGAAVGITVRAVAPALVATVAVLPPEARERLDDRLQGWVLDHPGVVQHVVNGGGGALAGAAGVPALALGGRQATQLLAALYDDGRPVVHTRPDLSVPAGGTPPRSVADVVRHLREVAALSVGADSSGNGTIEVQTLDPGSDRVRHVVYLPGTDDIATLPWTQDEDVRDAGEDLHSAAGHLTAYQRGILQAMHDAGIRPGEPVLLVGHSLGGMEAAALAAHRTGFAISDVVTAGSPTAQVGGYPDGVHVLSLEQRGDVVPLTDGADNPDSVAQTTVVLDSGEPAETIGTRHDYAQYVAGAAAVDAATSTSVAEHVAGLHDRGFLSGADATTSQVFQITRHPREG</sequence>
<dbReference type="EMBL" id="WSEK01000004">
    <property type="protein sequence ID" value="MVQ50193.1"/>
    <property type="molecule type" value="Genomic_DNA"/>
</dbReference>
<evidence type="ECO:0000313" key="1">
    <source>
        <dbReference type="EMBL" id="MVQ50193.1"/>
    </source>
</evidence>
<name>A0A6L6XTY4_9ACTN</name>
<dbReference type="Proteomes" id="UP000473525">
    <property type="component" value="Unassembled WGS sequence"/>
</dbReference>
<dbReference type="InterPro" id="IPR029058">
    <property type="entry name" value="AB_hydrolase_fold"/>
</dbReference>
<comment type="caution">
    <text evidence="1">The sequence shown here is derived from an EMBL/GenBank/DDBJ whole genome shotgun (WGS) entry which is preliminary data.</text>
</comment>
<dbReference type="AlphaFoldDB" id="A0A6L6XTY4"/>
<accession>A0A6L6XTY4</accession>
<dbReference type="Gene3D" id="3.40.50.1820">
    <property type="entry name" value="alpha/beta hydrolase"/>
    <property type="match status" value="1"/>
</dbReference>
<protein>
    <submittedName>
        <fullName evidence="1">Uncharacterized protein</fullName>
    </submittedName>
</protein>
<proteinExistence type="predicted"/>
<organism evidence="1 2">
    <name type="scientific">Nocardioides agri</name>
    <dbReference type="NCBI Taxonomy" id="2682843"/>
    <lineage>
        <taxon>Bacteria</taxon>
        <taxon>Bacillati</taxon>
        <taxon>Actinomycetota</taxon>
        <taxon>Actinomycetes</taxon>
        <taxon>Propionibacteriales</taxon>
        <taxon>Nocardioidaceae</taxon>
        <taxon>Nocardioides</taxon>
    </lineage>
</organism>
<evidence type="ECO:0000313" key="2">
    <source>
        <dbReference type="Proteomes" id="UP000473525"/>
    </source>
</evidence>
<gene>
    <name evidence="1" type="ORF">GON03_13470</name>
</gene>
<keyword evidence="2" id="KW-1185">Reference proteome</keyword>
<dbReference type="SUPFAM" id="SSF53474">
    <property type="entry name" value="alpha/beta-Hydrolases"/>
    <property type="match status" value="1"/>
</dbReference>